<dbReference type="PANTHER" id="PTHR40068:SF1">
    <property type="entry name" value="TRANSCRIPTION REPRESSOR NIAR-RELATED"/>
    <property type="match status" value="1"/>
</dbReference>
<reference evidence="4" key="1">
    <citation type="submission" date="2022-06" db="EMBL/GenBank/DDBJ databases">
        <title>Aquibacillus sp. a new bacterium isolated from soil saline samples.</title>
        <authorList>
            <person name="Galisteo C."/>
            <person name="De La Haba R."/>
            <person name="Sanchez-Porro C."/>
            <person name="Ventosa A."/>
        </authorList>
    </citation>
    <scope>NUCLEOTIDE SEQUENCE</scope>
    <source>
        <strain evidence="4">3ASR75-54</strain>
    </source>
</reference>
<dbReference type="InterPro" id="IPR036390">
    <property type="entry name" value="WH_DNA-bd_sf"/>
</dbReference>
<evidence type="ECO:0000313" key="5">
    <source>
        <dbReference type="Proteomes" id="UP001145069"/>
    </source>
</evidence>
<dbReference type="InterPro" id="IPR035922">
    <property type="entry name" value="3H_dom_sf"/>
</dbReference>
<dbReference type="PIRSF" id="PIRSF037847">
    <property type="entry name" value="NiaR"/>
    <property type="match status" value="1"/>
</dbReference>
<comment type="caution">
    <text evidence="4">The sequence shown here is derived from an EMBL/GenBank/DDBJ whole genome shotgun (WGS) entry which is preliminary data.</text>
</comment>
<evidence type="ECO:0000259" key="2">
    <source>
        <dbReference type="Pfam" id="PF02829"/>
    </source>
</evidence>
<evidence type="ECO:0000256" key="1">
    <source>
        <dbReference type="PIRSR" id="PIRSR037847-1"/>
    </source>
</evidence>
<name>A0A9X3WC84_9BACI</name>
<feature type="binding site" evidence="1">
    <location>
        <position position="151"/>
    </location>
    <ligand>
        <name>Ni(2+)</name>
        <dbReference type="ChEBI" id="CHEBI:49786"/>
    </ligand>
</feature>
<protein>
    <submittedName>
        <fullName evidence="4">Transcription repressor NadR</fullName>
    </submittedName>
</protein>
<evidence type="ECO:0000313" key="4">
    <source>
        <dbReference type="EMBL" id="MDC3415656.1"/>
    </source>
</evidence>
<dbReference type="SUPFAM" id="SSF75500">
    <property type="entry name" value="Putative transcriptional regulator TM1602, C-terminal domain"/>
    <property type="match status" value="1"/>
</dbReference>
<gene>
    <name evidence="4" type="ORF">NC799_01860</name>
</gene>
<keyword evidence="1" id="KW-0479">Metal-binding</keyword>
<dbReference type="Gene3D" id="1.10.10.10">
    <property type="entry name" value="Winged helix-like DNA-binding domain superfamily/Winged helix DNA-binding domain"/>
    <property type="match status" value="1"/>
</dbReference>
<dbReference type="GO" id="GO:0046872">
    <property type="term" value="F:metal ion binding"/>
    <property type="evidence" value="ECO:0007669"/>
    <property type="project" value="UniProtKB-KW"/>
</dbReference>
<dbReference type="SUPFAM" id="SSF46785">
    <property type="entry name" value="Winged helix' DNA-binding domain"/>
    <property type="match status" value="1"/>
</dbReference>
<sequence>MKNKNKVLGEDRKSLILKWLKEQNRPITGGELAELTNVSRQVIVQDISVLKAKNEPIIATSQGYIYLQDNHRPTQYERVVACKHAPDQTRTELELLVDHGVTVKNVIIEHPVYGDLEASIMVSNRTEVDQFIKKIDETNSPYLLQLTDGIHLHTLVADSNDKLDLAYKALTEAGMILEE</sequence>
<proteinExistence type="predicted"/>
<dbReference type="InterPro" id="IPR026043">
    <property type="entry name" value="NadR"/>
</dbReference>
<feature type="domain" description="3H" evidence="2">
    <location>
        <begin position="80"/>
        <end position="175"/>
    </location>
</feature>
<organism evidence="4 5">
    <name type="scientific">Aquibacillus salsiterrae</name>
    <dbReference type="NCBI Taxonomy" id="2950439"/>
    <lineage>
        <taxon>Bacteria</taxon>
        <taxon>Bacillati</taxon>
        <taxon>Bacillota</taxon>
        <taxon>Bacilli</taxon>
        <taxon>Bacillales</taxon>
        <taxon>Bacillaceae</taxon>
        <taxon>Aquibacillus</taxon>
    </lineage>
</organism>
<feature type="binding site" evidence="1">
    <location>
        <position position="92"/>
    </location>
    <ligand>
        <name>Ni(2+)</name>
        <dbReference type="ChEBI" id="CHEBI:49786"/>
    </ligand>
</feature>
<dbReference type="Gene3D" id="3.30.1340.20">
    <property type="entry name" value="3H domain"/>
    <property type="match status" value="1"/>
</dbReference>
<feature type="binding site" evidence="1">
    <location>
        <position position="153"/>
    </location>
    <ligand>
        <name>Ni(2+)</name>
        <dbReference type="ChEBI" id="CHEBI:49786"/>
    </ligand>
</feature>
<evidence type="ECO:0000259" key="3">
    <source>
        <dbReference type="Pfam" id="PF08279"/>
    </source>
</evidence>
<dbReference type="AlphaFoldDB" id="A0A9X3WC84"/>
<dbReference type="RefSeq" id="WP_272444614.1">
    <property type="nucleotide sequence ID" value="NZ_JAMQKC010000001.1"/>
</dbReference>
<dbReference type="PANTHER" id="PTHR40068">
    <property type="entry name" value="TRANSCRIPTION REPRESSOR NIAR-RELATED"/>
    <property type="match status" value="1"/>
</dbReference>
<dbReference type="InterPro" id="IPR004173">
    <property type="entry name" value="3H_domain"/>
</dbReference>
<dbReference type="Pfam" id="PF02829">
    <property type="entry name" value="3H"/>
    <property type="match status" value="1"/>
</dbReference>
<dbReference type="Pfam" id="PF08279">
    <property type="entry name" value="HTH_11"/>
    <property type="match status" value="1"/>
</dbReference>
<keyword evidence="5" id="KW-1185">Reference proteome</keyword>
<accession>A0A9X3WC84</accession>
<dbReference type="EMBL" id="JAMQKC010000001">
    <property type="protein sequence ID" value="MDC3415656.1"/>
    <property type="molecule type" value="Genomic_DNA"/>
</dbReference>
<dbReference type="InterPro" id="IPR013196">
    <property type="entry name" value="HTH_11"/>
</dbReference>
<dbReference type="Proteomes" id="UP001145069">
    <property type="component" value="Unassembled WGS sequence"/>
</dbReference>
<keyword evidence="1" id="KW-0533">Nickel</keyword>
<feature type="binding site" evidence="1">
    <location>
        <position position="84"/>
    </location>
    <ligand>
        <name>Ni(2+)</name>
        <dbReference type="ChEBI" id="CHEBI:49786"/>
    </ligand>
</feature>
<feature type="domain" description="Helix-turn-helix type 11" evidence="3">
    <location>
        <begin position="12"/>
        <end position="65"/>
    </location>
</feature>
<dbReference type="InterPro" id="IPR036388">
    <property type="entry name" value="WH-like_DNA-bd_sf"/>
</dbReference>